<gene>
    <name evidence="1" type="ORF">EYF80_034820</name>
</gene>
<proteinExistence type="predicted"/>
<reference evidence="1 2" key="1">
    <citation type="submission" date="2019-03" db="EMBL/GenBank/DDBJ databases">
        <title>First draft genome of Liparis tanakae, snailfish: a comprehensive survey of snailfish specific genes.</title>
        <authorList>
            <person name="Kim W."/>
            <person name="Song I."/>
            <person name="Jeong J.-H."/>
            <person name="Kim D."/>
            <person name="Kim S."/>
            <person name="Ryu S."/>
            <person name="Song J.Y."/>
            <person name="Lee S.K."/>
        </authorList>
    </citation>
    <scope>NUCLEOTIDE SEQUENCE [LARGE SCALE GENOMIC DNA]</scope>
    <source>
        <tissue evidence="1">Muscle</tissue>
    </source>
</reference>
<dbReference type="AlphaFoldDB" id="A0A4Z2GQG3"/>
<protein>
    <submittedName>
        <fullName evidence="1">Uncharacterized protein</fullName>
    </submittedName>
</protein>
<dbReference type="Proteomes" id="UP000314294">
    <property type="component" value="Unassembled WGS sequence"/>
</dbReference>
<evidence type="ECO:0000313" key="2">
    <source>
        <dbReference type="Proteomes" id="UP000314294"/>
    </source>
</evidence>
<dbReference type="EMBL" id="SRLO01000470">
    <property type="protein sequence ID" value="TNN54952.1"/>
    <property type="molecule type" value="Genomic_DNA"/>
</dbReference>
<keyword evidence="2" id="KW-1185">Reference proteome</keyword>
<accession>A0A4Z2GQG3</accession>
<organism evidence="1 2">
    <name type="scientific">Liparis tanakae</name>
    <name type="common">Tanaka's snailfish</name>
    <dbReference type="NCBI Taxonomy" id="230148"/>
    <lineage>
        <taxon>Eukaryota</taxon>
        <taxon>Metazoa</taxon>
        <taxon>Chordata</taxon>
        <taxon>Craniata</taxon>
        <taxon>Vertebrata</taxon>
        <taxon>Euteleostomi</taxon>
        <taxon>Actinopterygii</taxon>
        <taxon>Neopterygii</taxon>
        <taxon>Teleostei</taxon>
        <taxon>Neoteleostei</taxon>
        <taxon>Acanthomorphata</taxon>
        <taxon>Eupercaria</taxon>
        <taxon>Perciformes</taxon>
        <taxon>Cottioidei</taxon>
        <taxon>Cottales</taxon>
        <taxon>Liparidae</taxon>
        <taxon>Liparis</taxon>
    </lineage>
</organism>
<name>A0A4Z2GQG3_9TELE</name>
<comment type="caution">
    <text evidence="1">The sequence shown here is derived from an EMBL/GenBank/DDBJ whole genome shotgun (WGS) entry which is preliminary data.</text>
</comment>
<sequence>MKDASLASRPRRIPAGLRYSGDTKQLELNEFSNRHSTANEVINCKKHQGYSSRATTPGLQHQGYNTRATTPGLQHQGYNTRATAAGLSWVLLQTLVQAHVLQQLSRVQTTEDTDLNGKDAKPALTAPRYEGLYSKCPTEAKPLQASSAAGVRPVLRAPLENSCHLGLSGSCIRRVQFP</sequence>
<evidence type="ECO:0000313" key="1">
    <source>
        <dbReference type="EMBL" id="TNN54952.1"/>
    </source>
</evidence>